<evidence type="ECO:0000313" key="2">
    <source>
        <dbReference type="EMBL" id="GBB98778.1"/>
    </source>
</evidence>
<sequence>MEAEFSKFNISDSDEYSNSEKINYGNCSYCNKSFTKELWCKECDPIRMINGWTSGNNDIDKFIKDTIYDRREYGYGFVEWIPFDKFEDIEQIGEGGFAKVYSATWVDGETRYEKQDDGNWKKEEPKPKKVALKRLNGSQNMSIEYLNELKTHWEFCKSTTFPLKLFGITKDPETKEFMMNLEYADGGSLRNVLLNYGNSLLWDVKIRILRWVISNLESLHRIGYLHKDFHSGNILICNGFSRISDFGLSGPSNKQKSDKKICGVLPYIAPEILNGEPYTLSSDIYSFGVIMAELSSGKPSFYKRKHDISLALDICNGLRPEFGKGTPEFYKKIAHKCMDANSNQRPTANELYDIVGFWFGSLLYTSDDEYQEKEKFGYKGKDIKAIFEEADKEIPNISTSYEKDPDAIYSSRVFTFNNLTTPVNSSIIAPYLGGNQDSKLIDLEISNSFLDDVNKEISSDN</sequence>
<dbReference type="InterPro" id="IPR011009">
    <property type="entry name" value="Kinase-like_dom_sf"/>
</dbReference>
<gene>
    <name evidence="2" type="ORF">RclHR1_03320004</name>
</gene>
<comment type="caution">
    <text evidence="2">The sequence shown here is derived from an EMBL/GenBank/DDBJ whole genome shotgun (WGS) entry which is preliminary data.</text>
</comment>
<keyword evidence="3" id="KW-1185">Reference proteome</keyword>
<dbReference type="PANTHER" id="PTHR23257:SF974">
    <property type="entry name" value="RECEPTOR-INTERACTING SERINE_THREONINE-PROTEIN KINASE 3"/>
    <property type="match status" value="1"/>
</dbReference>
<evidence type="ECO:0000259" key="1">
    <source>
        <dbReference type="PROSITE" id="PS50011"/>
    </source>
</evidence>
<dbReference type="GO" id="GO:0007165">
    <property type="term" value="P:signal transduction"/>
    <property type="evidence" value="ECO:0007669"/>
    <property type="project" value="TreeGrafter"/>
</dbReference>
<dbReference type="InterPro" id="IPR000719">
    <property type="entry name" value="Prot_kinase_dom"/>
</dbReference>
<dbReference type="AlphaFoldDB" id="A0A2Z6S3X7"/>
<evidence type="ECO:0000313" key="3">
    <source>
        <dbReference type="Proteomes" id="UP000247702"/>
    </source>
</evidence>
<proteinExistence type="predicted"/>
<dbReference type="InterPro" id="IPR050167">
    <property type="entry name" value="Ser_Thr_protein_kinase"/>
</dbReference>
<dbReference type="Proteomes" id="UP000247702">
    <property type="component" value="Unassembled WGS sequence"/>
</dbReference>
<feature type="domain" description="Protein kinase" evidence="1">
    <location>
        <begin position="86"/>
        <end position="359"/>
    </location>
</feature>
<dbReference type="GO" id="GO:0004672">
    <property type="term" value="F:protein kinase activity"/>
    <property type="evidence" value="ECO:0007669"/>
    <property type="project" value="InterPro"/>
</dbReference>
<dbReference type="GO" id="GO:0005524">
    <property type="term" value="F:ATP binding"/>
    <property type="evidence" value="ECO:0007669"/>
    <property type="project" value="InterPro"/>
</dbReference>
<dbReference type="Gene3D" id="1.10.510.10">
    <property type="entry name" value="Transferase(Phosphotransferase) domain 1"/>
    <property type="match status" value="1"/>
</dbReference>
<dbReference type="Pfam" id="PF07714">
    <property type="entry name" value="PK_Tyr_Ser-Thr"/>
    <property type="match status" value="1"/>
</dbReference>
<reference evidence="2 3" key="1">
    <citation type="submission" date="2017-11" db="EMBL/GenBank/DDBJ databases">
        <title>The genome of Rhizophagus clarus HR1 reveals common genetic basis of auxotrophy among arbuscular mycorrhizal fungi.</title>
        <authorList>
            <person name="Kobayashi Y."/>
        </authorList>
    </citation>
    <scope>NUCLEOTIDE SEQUENCE [LARGE SCALE GENOMIC DNA]</scope>
    <source>
        <strain evidence="2 3">HR1</strain>
    </source>
</reference>
<dbReference type="InterPro" id="IPR001245">
    <property type="entry name" value="Ser-Thr/Tyr_kinase_cat_dom"/>
</dbReference>
<organism evidence="2 3">
    <name type="scientific">Rhizophagus clarus</name>
    <dbReference type="NCBI Taxonomy" id="94130"/>
    <lineage>
        <taxon>Eukaryota</taxon>
        <taxon>Fungi</taxon>
        <taxon>Fungi incertae sedis</taxon>
        <taxon>Mucoromycota</taxon>
        <taxon>Glomeromycotina</taxon>
        <taxon>Glomeromycetes</taxon>
        <taxon>Glomerales</taxon>
        <taxon>Glomeraceae</taxon>
        <taxon>Rhizophagus</taxon>
    </lineage>
</organism>
<dbReference type="GO" id="GO:0005737">
    <property type="term" value="C:cytoplasm"/>
    <property type="evidence" value="ECO:0007669"/>
    <property type="project" value="TreeGrafter"/>
</dbReference>
<name>A0A2Z6S3X7_9GLOM</name>
<dbReference type="EMBL" id="BEXD01002580">
    <property type="protein sequence ID" value="GBB98778.1"/>
    <property type="molecule type" value="Genomic_DNA"/>
</dbReference>
<dbReference type="PROSITE" id="PS50011">
    <property type="entry name" value="PROTEIN_KINASE_DOM"/>
    <property type="match status" value="1"/>
</dbReference>
<accession>A0A2Z6S3X7</accession>
<dbReference type="PANTHER" id="PTHR23257">
    <property type="entry name" value="SERINE-THREONINE PROTEIN KINASE"/>
    <property type="match status" value="1"/>
</dbReference>
<dbReference type="SUPFAM" id="SSF56112">
    <property type="entry name" value="Protein kinase-like (PK-like)"/>
    <property type="match status" value="1"/>
</dbReference>
<protein>
    <recommendedName>
        <fullName evidence="1">Protein kinase domain-containing protein</fullName>
    </recommendedName>
</protein>